<keyword evidence="3" id="KW-1185">Reference proteome</keyword>
<evidence type="ECO:0000256" key="1">
    <source>
        <dbReference type="SAM" id="MobiDB-lite"/>
    </source>
</evidence>
<accession>A0A2Z6E1X9</accession>
<dbReference type="AlphaFoldDB" id="A0A2Z6E1X9"/>
<evidence type="ECO:0000313" key="3">
    <source>
        <dbReference type="Proteomes" id="UP000270530"/>
    </source>
</evidence>
<evidence type="ECO:0000313" key="2">
    <source>
        <dbReference type="EMBL" id="BBD79010.1"/>
    </source>
</evidence>
<sequence>MVVMVPVPIMPPRSDVPTARVGSSMNAVGMDEGMGGR</sequence>
<proteinExistence type="predicted"/>
<reference evidence="3" key="2">
    <citation type="submission" date="2018-06" db="EMBL/GenBank/DDBJ databases">
        <title>Genome sequence of Rhodanobacteraceae bacterium strain Dysh456.</title>
        <authorList>
            <person name="Fukui M."/>
        </authorList>
    </citation>
    <scope>NUCLEOTIDE SEQUENCE [LARGE SCALE GENOMIC DNA]</scope>
    <source>
        <strain evidence="3">Dysh456</strain>
    </source>
</reference>
<protein>
    <submittedName>
        <fullName evidence="2">Uncharacterized protein</fullName>
    </submittedName>
</protein>
<name>A0A2Z6E1X9_9GAMM</name>
<dbReference type="EMBL" id="AP018560">
    <property type="protein sequence ID" value="BBD79010.1"/>
    <property type="molecule type" value="Genomic_DNA"/>
</dbReference>
<feature type="region of interest" description="Disordered" evidence="1">
    <location>
        <begin position="17"/>
        <end position="37"/>
    </location>
</feature>
<dbReference type="Proteomes" id="UP000270530">
    <property type="component" value="Chromosome"/>
</dbReference>
<gene>
    <name evidence="2" type="ORF">ALSL_0338</name>
</gene>
<reference evidence="3" key="1">
    <citation type="submission" date="2018-04" db="EMBL/GenBank/DDBJ databases">
        <authorList>
            <person name="Watanabe M."/>
            <person name="Kojima H."/>
        </authorList>
    </citation>
    <scope>NUCLEOTIDE SEQUENCE [LARGE SCALE GENOMIC DNA]</scope>
    <source>
        <strain evidence="3">Dysh456</strain>
    </source>
</reference>
<dbReference type="KEGG" id="rbd:ALSL_0338"/>
<organism evidence="2 3">
    <name type="scientific">Aerosticca soli</name>
    <dbReference type="NCBI Taxonomy" id="2010829"/>
    <lineage>
        <taxon>Bacteria</taxon>
        <taxon>Pseudomonadati</taxon>
        <taxon>Pseudomonadota</taxon>
        <taxon>Gammaproteobacteria</taxon>
        <taxon>Lysobacterales</taxon>
        <taxon>Rhodanobacteraceae</taxon>
        <taxon>Aerosticca</taxon>
    </lineage>
</organism>